<evidence type="ECO:0000313" key="3">
    <source>
        <dbReference type="Proteomes" id="UP000037326"/>
    </source>
</evidence>
<reference evidence="3" key="1">
    <citation type="submission" date="2015-07" db="EMBL/GenBank/DDBJ databases">
        <authorList>
            <consortium name="Consortium for Microbial Forensics and Genomics (microFORGE)"/>
            <person name="Knight B.M."/>
            <person name="Roberts D.P."/>
            <person name="Lin D."/>
            <person name="Hari K."/>
            <person name="Fletcher J."/>
            <person name="Melcher U."/>
            <person name="Blagden T."/>
            <person name="Winegar R.A."/>
        </authorList>
    </citation>
    <scope>NUCLEOTIDE SEQUENCE [LARGE SCALE GENOMIC DNA]</scope>
    <source>
        <strain evidence="3">DSM 23493</strain>
    </source>
</reference>
<dbReference type="PROSITE" id="PS51257">
    <property type="entry name" value="PROKAR_LIPOPROTEIN"/>
    <property type="match status" value="1"/>
</dbReference>
<dbReference type="AlphaFoldDB" id="A0A0K9F4T3"/>
<dbReference type="PATRIC" id="fig|582475.4.peg.2780"/>
<evidence type="ECO:0000256" key="1">
    <source>
        <dbReference type="SAM" id="MobiDB-lite"/>
    </source>
</evidence>
<name>A0A0K9F4T3_9BACI</name>
<feature type="region of interest" description="Disordered" evidence="1">
    <location>
        <begin position="58"/>
        <end position="117"/>
    </location>
</feature>
<feature type="compositionally biased region" description="Low complexity" evidence="1">
    <location>
        <begin position="77"/>
        <end position="106"/>
    </location>
</feature>
<sequence>MWRMSFLAIILAALFLGGCNWGNKAVETRPVENVKHDVRRGVDKVEDVVEPSRRNDVYNRDVNGVNRNTVLPEAAAPGTTTPGTTTPRTTTPGTTTVPGTTTTPGTNADLNGTNGYNNVPNANGVVKEKIVEEKVTR</sequence>
<organism evidence="2 3">
    <name type="scientific">Lysinibacillus xylanilyticus</name>
    <dbReference type="NCBI Taxonomy" id="582475"/>
    <lineage>
        <taxon>Bacteria</taxon>
        <taxon>Bacillati</taxon>
        <taxon>Bacillota</taxon>
        <taxon>Bacilli</taxon>
        <taxon>Bacillales</taxon>
        <taxon>Bacillaceae</taxon>
        <taxon>Lysinibacillus</taxon>
    </lineage>
</organism>
<gene>
    <name evidence="2" type="ORF">ACZ11_18605</name>
</gene>
<evidence type="ECO:0000313" key="2">
    <source>
        <dbReference type="EMBL" id="KMY29136.1"/>
    </source>
</evidence>
<protein>
    <submittedName>
        <fullName evidence="2">Uncharacterized protein</fullName>
    </submittedName>
</protein>
<dbReference type="GeneID" id="96601634"/>
<dbReference type="Proteomes" id="UP000037326">
    <property type="component" value="Unassembled WGS sequence"/>
</dbReference>
<proteinExistence type="predicted"/>
<dbReference type="EMBL" id="LFXJ01000010">
    <property type="protein sequence ID" value="KMY29136.1"/>
    <property type="molecule type" value="Genomic_DNA"/>
</dbReference>
<comment type="caution">
    <text evidence="2">The sequence shown here is derived from an EMBL/GenBank/DDBJ whole genome shotgun (WGS) entry which is preliminary data.</text>
</comment>
<feature type="compositionally biased region" description="Polar residues" evidence="1">
    <location>
        <begin position="108"/>
        <end position="117"/>
    </location>
</feature>
<dbReference type="RefSeq" id="WP_049668041.1">
    <property type="nucleotide sequence ID" value="NZ_JBIVOC010000007.1"/>
</dbReference>
<accession>A0A0K9F4T3</accession>